<dbReference type="AlphaFoldDB" id="A0A164SWW3"/>
<protein>
    <submittedName>
        <fullName evidence="1">Uncharacterized protein</fullName>
    </submittedName>
</protein>
<dbReference type="EMBL" id="LRGB01001920">
    <property type="protein sequence ID" value="KZS10022.1"/>
    <property type="molecule type" value="Genomic_DNA"/>
</dbReference>
<name>A0A164SWW3_9CRUS</name>
<dbReference type="Proteomes" id="UP000076858">
    <property type="component" value="Unassembled WGS sequence"/>
</dbReference>
<keyword evidence="2" id="KW-1185">Reference proteome</keyword>
<proteinExistence type="predicted"/>
<gene>
    <name evidence="1" type="ORF">APZ42_025622</name>
</gene>
<organism evidence="1 2">
    <name type="scientific">Daphnia magna</name>
    <dbReference type="NCBI Taxonomy" id="35525"/>
    <lineage>
        <taxon>Eukaryota</taxon>
        <taxon>Metazoa</taxon>
        <taxon>Ecdysozoa</taxon>
        <taxon>Arthropoda</taxon>
        <taxon>Crustacea</taxon>
        <taxon>Branchiopoda</taxon>
        <taxon>Diplostraca</taxon>
        <taxon>Cladocera</taxon>
        <taxon>Anomopoda</taxon>
        <taxon>Daphniidae</taxon>
        <taxon>Daphnia</taxon>
    </lineage>
</organism>
<evidence type="ECO:0000313" key="2">
    <source>
        <dbReference type="Proteomes" id="UP000076858"/>
    </source>
</evidence>
<evidence type="ECO:0000313" key="1">
    <source>
        <dbReference type="EMBL" id="KZS10022.1"/>
    </source>
</evidence>
<accession>A0A164SWW3</accession>
<sequence>MFLLAPTQFHLITQPRPSGSCWYIKQRECQLLEQPLPRARVLPAGNDLGHINYVFGSMSMEIISMHHVTISLPCCALEKFFST</sequence>
<comment type="caution">
    <text evidence="1">The sequence shown here is derived from an EMBL/GenBank/DDBJ whole genome shotgun (WGS) entry which is preliminary data.</text>
</comment>
<reference evidence="1 2" key="1">
    <citation type="submission" date="2016-03" db="EMBL/GenBank/DDBJ databases">
        <title>EvidentialGene: Evidence-directed Construction of Genes on Genomes.</title>
        <authorList>
            <person name="Gilbert D.G."/>
            <person name="Choi J.-H."/>
            <person name="Mockaitis K."/>
            <person name="Colbourne J."/>
            <person name="Pfrender M."/>
        </authorList>
    </citation>
    <scope>NUCLEOTIDE SEQUENCE [LARGE SCALE GENOMIC DNA]</scope>
    <source>
        <strain evidence="1 2">Xinb3</strain>
        <tissue evidence="1">Complete organism</tissue>
    </source>
</reference>